<reference evidence="9" key="2">
    <citation type="submission" date="2025-08" db="UniProtKB">
        <authorList>
            <consortium name="Ensembl"/>
        </authorList>
    </citation>
    <scope>IDENTIFICATION</scope>
</reference>
<dbReference type="GO" id="GO:0042744">
    <property type="term" value="P:hydrogen peroxide catabolic process"/>
    <property type="evidence" value="ECO:0007669"/>
    <property type="project" value="TreeGrafter"/>
</dbReference>
<evidence type="ECO:0000256" key="4">
    <source>
        <dbReference type="ARBA" id="ARBA00022621"/>
    </source>
</evidence>
<dbReference type="AlphaFoldDB" id="A0A4W5K8R3"/>
<reference evidence="10" key="1">
    <citation type="submission" date="2018-06" db="EMBL/GenBank/DDBJ databases">
        <title>Genome assembly of Danube salmon.</title>
        <authorList>
            <person name="Macqueen D.J."/>
            <person name="Gundappa M.K."/>
        </authorList>
    </citation>
    <scope>NUCLEOTIDE SEQUENCE [LARGE SCALE GENOMIC DNA]</scope>
</reference>
<dbReference type="STRING" id="62062.ENSHHUP00000006910"/>
<evidence type="ECO:0000256" key="6">
    <source>
        <dbReference type="ARBA" id="ARBA00023004"/>
    </source>
</evidence>
<dbReference type="PANTHER" id="PTHR11442">
    <property type="entry name" value="HEMOGLOBIN FAMILY MEMBER"/>
    <property type="match status" value="1"/>
</dbReference>
<dbReference type="PRINTS" id="PR00814">
    <property type="entry name" value="BETAHAEM"/>
</dbReference>
<dbReference type="Gene3D" id="1.10.490.10">
    <property type="entry name" value="Globins"/>
    <property type="match status" value="1"/>
</dbReference>
<dbReference type="InterPro" id="IPR012292">
    <property type="entry name" value="Globin/Proto"/>
</dbReference>
<evidence type="ECO:0000313" key="10">
    <source>
        <dbReference type="Proteomes" id="UP000314982"/>
    </source>
</evidence>
<dbReference type="GO" id="GO:0043177">
    <property type="term" value="F:organic acid binding"/>
    <property type="evidence" value="ECO:0007669"/>
    <property type="project" value="TreeGrafter"/>
</dbReference>
<dbReference type="PROSITE" id="PS01033">
    <property type="entry name" value="GLOBIN"/>
    <property type="match status" value="1"/>
</dbReference>
<keyword evidence="10" id="KW-1185">Reference proteome</keyword>
<dbReference type="GO" id="GO:0019825">
    <property type="term" value="F:oxygen binding"/>
    <property type="evidence" value="ECO:0007669"/>
    <property type="project" value="InterPro"/>
</dbReference>
<dbReference type="GeneTree" id="ENSGT00940000157809"/>
<dbReference type="PANTHER" id="PTHR11442:SF7">
    <property type="entry name" value="HEMOGLOBIN SUBUNIT EPSILON"/>
    <property type="match status" value="1"/>
</dbReference>
<dbReference type="GO" id="GO:0072562">
    <property type="term" value="C:blood microparticle"/>
    <property type="evidence" value="ECO:0007669"/>
    <property type="project" value="TreeGrafter"/>
</dbReference>
<keyword evidence="4 7" id="KW-0561">Oxygen transport</keyword>
<keyword evidence="5" id="KW-0479">Metal-binding</keyword>
<dbReference type="InterPro" id="IPR009050">
    <property type="entry name" value="Globin-like_sf"/>
</dbReference>
<organism evidence="9 10">
    <name type="scientific">Hucho hucho</name>
    <name type="common">huchen</name>
    <dbReference type="NCBI Taxonomy" id="62062"/>
    <lineage>
        <taxon>Eukaryota</taxon>
        <taxon>Metazoa</taxon>
        <taxon>Chordata</taxon>
        <taxon>Craniata</taxon>
        <taxon>Vertebrata</taxon>
        <taxon>Euteleostomi</taxon>
        <taxon>Actinopterygii</taxon>
        <taxon>Neopterygii</taxon>
        <taxon>Teleostei</taxon>
        <taxon>Protacanthopterygii</taxon>
        <taxon>Salmoniformes</taxon>
        <taxon>Salmonidae</taxon>
        <taxon>Salmoninae</taxon>
        <taxon>Hucho</taxon>
    </lineage>
</organism>
<feature type="domain" description="Globin" evidence="8">
    <location>
        <begin position="3"/>
        <end position="148"/>
    </location>
</feature>
<protein>
    <recommendedName>
        <fullName evidence="8">Globin domain-containing protein</fullName>
    </recommendedName>
</protein>
<dbReference type="InterPro" id="IPR002337">
    <property type="entry name" value="Hemoglobin_b"/>
</dbReference>
<keyword evidence="2 7" id="KW-0813">Transport</keyword>
<dbReference type="Ensembl" id="ENSHHUT00000007119.1">
    <property type="protein sequence ID" value="ENSHHUP00000006910.1"/>
    <property type="gene ID" value="ENSHHUG00000004217.1"/>
</dbReference>
<dbReference type="GO" id="GO:0020037">
    <property type="term" value="F:heme binding"/>
    <property type="evidence" value="ECO:0007669"/>
    <property type="project" value="InterPro"/>
</dbReference>
<keyword evidence="3 7" id="KW-0349">Heme</keyword>
<evidence type="ECO:0000313" key="9">
    <source>
        <dbReference type="Ensembl" id="ENSHHUP00000006910.1"/>
    </source>
</evidence>
<dbReference type="Proteomes" id="UP000314982">
    <property type="component" value="Unassembled WGS sequence"/>
</dbReference>
<evidence type="ECO:0000256" key="1">
    <source>
        <dbReference type="ARBA" id="ARBA00008705"/>
    </source>
</evidence>
<evidence type="ECO:0000256" key="3">
    <source>
        <dbReference type="ARBA" id="ARBA00022617"/>
    </source>
</evidence>
<dbReference type="Pfam" id="PF00042">
    <property type="entry name" value="Globin"/>
    <property type="match status" value="1"/>
</dbReference>
<dbReference type="GO" id="GO:0046872">
    <property type="term" value="F:metal ion binding"/>
    <property type="evidence" value="ECO:0007669"/>
    <property type="project" value="UniProtKB-KW"/>
</dbReference>
<dbReference type="SUPFAM" id="SSF46458">
    <property type="entry name" value="Globin-like"/>
    <property type="match status" value="1"/>
</dbReference>
<reference evidence="9" key="3">
    <citation type="submission" date="2025-09" db="UniProtKB">
        <authorList>
            <consortium name="Ensembl"/>
        </authorList>
    </citation>
    <scope>IDENTIFICATION</scope>
</reference>
<dbReference type="InterPro" id="IPR050056">
    <property type="entry name" value="Hemoglobin_oxygen_transport"/>
</dbReference>
<dbReference type="GO" id="GO:0005833">
    <property type="term" value="C:hemoglobin complex"/>
    <property type="evidence" value="ECO:0007669"/>
    <property type="project" value="InterPro"/>
</dbReference>
<dbReference type="GO" id="GO:0005344">
    <property type="term" value="F:oxygen carrier activity"/>
    <property type="evidence" value="ECO:0007669"/>
    <property type="project" value="UniProtKB-KW"/>
</dbReference>
<dbReference type="InterPro" id="IPR000971">
    <property type="entry name" value="Globin"/>
</dbReference>
<comment type="similarity">
    <text evidence="1 7">Belongs to the globin family.</text>
</comment>
<evidence type="ECO:0000259" key="8">
    <source>
        <dbReference type="PROSITE" id="PS01033"/>
    </source>
</evidence>
<proteinExistence type="inferred from homology"/>
<dbReference type="GO" id="GO:0004601">
    <property type="term" value="F:peroxidase activity"/>
    <property type="evidence" value="ECO:0007669"/>
    <property type="project" value="TreeGrafter"/>
</dbReference>
<accession>A0A4W5K8R3</accession>
<keyword evidence="6" id="KW-0408">Iron</keyword>
<sequence length="148" mass="16914">MVDWGVDERKLVIETWGKINVKVVEPLTWRRCLIVYPWTQRYFGTFGDLNSAAAIMGNKKVAKHGIIVLNNLERAVHNVDDIKNTYAELRVLHSEKLHGDPNNFRVRFWTAGRLVLASQMGRAFTPDVQAAWQKFLTVVVSALGRQSH</sequence>
<dbReference type="GO" id="GO:0031720">
    <property type="term" value="F:haptoglobin binding"/>
    <property type="evidence" value="ECO:0007669"/>
    <property type="project" value="TreeGrafter"/>
</dbReference>
<evidence type="ECO:0000256" key="5">
    <source>
        <dbReference type="ARBA" id="ARBA00022723"/>
    </source>
</evidence>
<dbReference type="GO" id="GO:0031838">
    <property type="term" value="C:haptoglobin-hemoglobin complex"/>
    <property type="evidence" value="ECO:0007669"/>
    <property type="project" value="TreeGrafter"/>
</dbReference>
<evidence type="ECO:0000256" key="7">
    <source>
        <dbReference type="RuleBase" id="RU000356"/>
    </source>
</evidence>
<evidence type="ECO:0000256" key="2">
    <source>
        <dbReference type="ARBA" id="ARBA00022448"/>
    </source>
</evidence>
<dbReference type="CDD" id="cd08925">
    <property type="entry name" value="Hb-beta-like"/>
    <property type="match status" value="1"/>
</dbReference>
<name>A0A4W5K8R3_9TELE</name>